<comment type="caution">
    <text evidence="3">The sequence shown here is derived from an EMBL/GenBank/DDBJ whole genome shotgun (WGS) entry which is preliminary data.</text>
</comment>
<feature type="domain" description="DUF6570" evidence="2">
    <location>
        <begin position="199"/>
        <end position="294"/>
    </location>
</feature>
<organism evidence="3 4">
    <name type="scientific">Racocetra fulgida</name>
    <dbReference type="NCBI Taxonomy" id="60492"/>
    <lineage>
        <taxon>Eukaryota</taxon>
        <taxon>Fungi</taxon>
        <taxon>Fungi incertae sedis</taxon>
        <taxon>Mucoromycota</taxon>
        <taxon>Glomeromycotina</taxon>
        <taxon>Glomeromycetes</taxon>
        <taxon>Diversisporales</taxon>
        <taxon>Gigasporaceae</taxon>
        <taxon>Racocetra</taxon>
    </lineage>
</organism>
<evidence type="ECO:0000259" key="2">
    <source>
        <dbReference type="Pfam" id="PF20209"/>
    </source>
</evidence>
<dbReference type="EMBL" id="CAJVPZ010007359">
    <property type="protein sequence ID" value="CAG8585309.1"/>
    <property type="molecule type" value="Genomic_DNA"/>
</dbReference>
<gene>
    <name evidence="3" type="ORF">RFULGI_LOCUS6016</name>
</gene>
<reference evidence="3" key="1">
    <citation type="submission" date="2021-06" db="EMBL/GenBank/DDBJ databases">
        <authorList>
            <person name="Kallberg Y."/>
            <person name="Tangrot J."/>
            <person name="Rosling A."/>
        </authorList>
    </citation>
    <scope>NUCLEOTIDE SEQUENCE</scope>
    <source>
        <strain evidence="3">IN212</strain>
    </source>
</reference>
<proteinExistence type="predicted"/>
<protein>
    <submittedName>
        <fullName evidence="3">10452_t:CDS:1</fullName>
    </submittedName>
</protein>
<dbReference type="Pfam" id="PF20209">
    <property type="entry name" value="DUF6570"/>
    <property type="match status" value="1"/>
</dbReference>
<accession>A0A9N9C2D8</accession>
<sequence length="357" mass="41549">MEENFMSESPMIESLMIGSPIKGSLTEESLMEESMIEGSLTEESLMEKSTIEKNLMGEANETGEGSVLRDTLRKRKSRKNESSQRCETHLAREQELKWRKRATKTLYKLETDLIELETSFTDDSNQSEFDAHDDLQREFDISQDYTPPSAVLDAYEKVLLQQFRNKMGRLKHTLCPICNECFPSINLAVGECRRCYYEKTLPKKFLFDNNMDSGEVPEELQELMKIEEMLIVQVFPIMVVYRLRGEQYGYRGNIINFPQDIEEFTTRLLWHPSSLNMLIVHRILNNSNTTDRLLGPVQKLLLHSVAKHDISSQETCYLLLGIPLYHLSCAFISLNLNKETSYWLHDTDIREDENYNK</sequence>
<dbReference type="InterPro" id="IPR046700">
    <property type="entry name" value="DUF6570"/>
</dbReference>
<keyword evidence="4" id="KW-1185">Reference proteome</keyword>
<evidence type="ECO:0000256" key="1">
    <source>
        <dbReference type="SAM" id="MobiDB-lite"/>
    </source>
</evidence>
<dbReference type="OrthoDB" id="2448733at2759"/>
<evidence type="ECO:0000313" key="4">
    <source>
        <dbReference type="Proteomes" id="UP000789396"/>
    </source>
</evidence>
<evidence type="ECO:0000313" key="3">
    <source>
        <dbReference type="EMBL" id="CAG8585309.1"/>
    </source>
</evidence>
<dbReference type="Proteomes" id="UP000789396">
    <property type="component" value="Unassembled WGS sequence"/>
</dbReference>
<name>A0A9N9C2D8_9GLOM</name>
<feature type="non-terminal residue" evidence="3">
    <location>
        <position position="1"/>
    </location>
</feature>
<dbReference type="AlphaFoldDB" id="A0A9N9C2D8"/>
<feature type="region of interest" description="Disordered" evidence="1">
    <location>
        <begin position="54"/>
        <end position="86"/>
    </location>
</feature>